<name>D1QR53_9BACT</name>
<dbReference type="Proteomes" id="UP000004079">
    <property type="component" value="Unassembled WGS sequence"/>
</dbReference>
<dbReference type="RefSeq" id="WP_004372783.1">
    <property type="nucleotide sequence ID" value="NZ_GG703885.1"/>
</dbReference>
<comment type="caution">
    <text evidence="1">The sequence shown here is derived from an EMBL/GenBank/DDBJ whole genome shotgun (WGS) entry which is preliminary data.</text>
</comment>
<dbReference type="EMBL" id="ACUZ02000027">
    <property type="protein sequence ID" value="EFB32177.1"/>
    <property type="molecule type" value="Genomic_DNA"/>
</dbReference>
<gene>
    <name evidence="1" type="ORF">HMPREF0971_01456</name>
</gene>
<proteinExistence type="predicted"/>
<dbReference type="AlphaFoldDB" id="D1QR53"/>
<evidence type="ECO:0008006" key="3">
    <source>
        <dbReference type="Google" id="ProtNLM"/>
    </source>
</evidence>
<dbReference type="HOGENOM" id="CLU_2001821_0_0_10"/>
<reference evidence="1 2" key="1">
    <citation type="submission" date="2009-11" db="EMBL/GenBank/DDBJ databases">
        <authorList>
            <person name="Weinstock G."/>
            <person name="Sodergren E."/>
            <person name="Clifton S."/>
            <person name="Fulton L."/>
            <person name="Fulton B."/>
            <person name="Courtney L."/>
            <person name="Fronick C."/>
            <person name="Harrison M."/>
            <person name="Strong C."/>
            <person name="Farmer C."/>
            <person name="Delahaunty K."/>
            <person name="Markovic C."/>
            <person name="Hall O."/>
            <person name="Minx P."/>
            <person name="Tomlinson C."/>
            <person name="Mitreva M."/>
            <person name="Nelson J."/>
            <person name="Hou S."/>
            <person name="Wollam A."/>
            <person name="Pepin K.H."/>
            <person name="Johnson M."/>
            <person name="Bhonagiri V."/>
            <person name="Nash W.E."/>
            <person name="Warren W."/>
            <person name="Chinwalla A."/>
            <person name="Mardis E.R."/>
            <person name="Wilson R.K."/>
        </authorList>
    </citation>
    <scope>NUCLEOTIDE SEQUENCE [LARGE SCALE GENOMIC DNA]</scope>
    <source>
        <strain evidence="1 2">F0302</strain>
    </source>
</reference>
<evidence type="ECO:0000313" key="1">
    <source>
        <dbReference type="EMBL" id="EFB32177.1"/>
    </source>
</evidence>
<evidence type="ECO:0000313" key="2">
    <source>
        <dbReference type="Proteomes" id="UP000004079"/>
    </source>
</evidence>
<protein>
    <recommendedName>
        <fullName evidence="3">Transposase, IS116/IS110/IS902 family</fullName>
    </recommendedName>
</protein>
<sequence length="124" mass="14291">MLTEAAWAASRTKGTFFKERYGRLAARRGGKKALLAVGHSILKAIHYMLSTGARFHDFGEMYVPERTEKKRRDYLRTELKKLGYEVALTKKRKISLIPINWARQSTGRFLLEHPESDYETGPNC</sequence>
<dbReference type="STRING" id="649760.HMPREF0971_01456"/>
<accession>D1QR53</accession>
<organism evidence="1 2">
    <name type="scientific">Segatella oris F0302</name>
    <dbReference type="NCBI Taxonomy" id="649760"/>
    <lineage>
        <taxon>Bacteria</taxon>
        <taxon>Pseudomonadati</taxon>
        <taxon>Bacteroidota</taxon>
        <taxon>Bacteroidia</taxon>
        <taxon>Bacteroidales</taxon>
        <taxon>Prevotellaceae</taxon>
        <taxon>Segatella</taxon>
    </lineage>
</organism>